<dbReference type="Pfam" id="PF08239">
    <property type="entry name" value="SH3_3"/>
    <property type="match status" value="1"/>
</dbReference>
<dbReference type="eggNOG" id="COG3103">
    <property type="taxonomic scope" value="Bacteria"/>
</dbReference>
<dbReference type="PROSITE" id="PS51781">
    <property type="entry name" value="SH3B"/>
    <property type="match status" value="1"/>
</dbReference>
<dbReference type="Gene3D" id="2.30.30.40">
    <property type="entry name" value="SH3 Domains"/>
    <property type="match status" value="1"/>
</dbReference>
<keyword evidence="1" id="KW-0732">Signal</keyword>
<dbReference type="EMBL" id="MPOG01000011">
    <property type="protein sequence ID" value="OOH95381.1"/>
    <property type="molecule type" value="Genomic_DNA"/>
</dbReference>
<sequence>MIMKKTIYYFIALNISTLYFAQKNTAAVEATSKAQEAAAVATAVAEPAEEAYENYIFHKEAGAMAKVFVDQTNVRSYPGLTGSVTEALAEGTSVKILEATNVIDQIQARSARWYKIQYNGKEGYIWGANLSVAGKTVDGKEILFGISGTQRMTDIQGSSYNALKGEVKVFEKGKILASAVFDAGTMENMAGAELTVNKTKNFKNVSHIISVSVSGEACGIPTYEQNYFLKNDFLVALPILQSVGDAGVYYHSEDYDFAGKIQNQFVKKTEEGENQNPDNEEYKMDGFVKTSVYQWDGDQFLEMSSNTKKFKGKKLQ</sequence>
<dbReference type="OrthoDB" id="743724at2"/>
<evidence type="ECO:0000313" key="3">
    <source>
        <dbReference type="EMBL" id="OOH95381.1"/>
    </source>
</evidence>
<feature type="signal peptide" evidence="1">
    <location>
        <begin position="1"/>
        <end position="21"/>
    </location>
</feature>
<feature type="chain" id="PRO_5010723194" evidence="1">
    <location>
        <begin position="22"/>
        <end position="316"/>
    </location>
</feature>
<evidence type="ECO:0000313" key="4">
    <source>
        <dbReference type="Proteomes" id="UP000188947"/>
    </source>
</evidence>
<dbReference type="Proteomes" id="UP000188947">
    <property type="component" value="Unassembled WGS sequence"/>
</dbReference>
<name>A0A1V3TZX0_ELIME</name>
<reference evidence="3 4" key="1">
    <citation type="submission" date="2016-11" db="EMBL/GenBank/DDBJ databases">
        <title>Genome sequence and comparative genomic analysis of clinical strain Elizabethkingia meningoseptica 61421 PRCM.</title>
        <authorList>
            <person name="Wang M."/>
            <person name="Hu S."/>
            <person name="Cao L."/>
            <person name="Jiang T."/>
            <person name="Zhou Y."/>
            <person name="Ming D."/>
        </authorList>
    </citation>
    <scope>NUCLEOTIDE SEQUENCE [LARGE SCALE GENOMIC DNA]</scope>
    <source>
        <strain evidence="3 4">61421 PRCM</strain>
    </source>
</reference>
<feature type="domain" description="SH3b" evidence="2">
    <location>
        <begin position="62"/>
        <end position="134"/>
    </location>
</feature>
<dbReference type="AlphaFoldDB" id="A0A1V3TZX0"/>
<dbReference type="STRING" id="238.BBD35_17535"/>
<dbReference type="InterPro" id="IPR003646">
    <property type="entry name" value="SH3-like_bac-type"/>
</dbReference>
<organism evidence="3 4">
    <name type="scientific">Elizabethkingia meningoseptica</name>
    <name type="common">Chryseobacterium meningosepticum</name>
    <dbReference type="NCBI Taxonomy" id="238"/>
    <lineage>
        <taxon>Bacteria</taxon>
        <taxon>Pseudomonadati</taxon>
        <taxon>Bacteroidota</taxon>
        <taxon>Flavobacteriia</taxon>
        <taxon>Flavobacteriales</taxon>
        <taxon>Weeksellaceae</taxon>
        <taxon>Elizabethkingia</taxon>
    </lineage>
</organism>
<comment type="caution">
    <text evidence="3">The sequence shown here is derived from an EMBL/GenBank/DDBJ whole genome shotgun (WGS) entry which is preliminary data.</text>
</comment>
<accession>A0A1V3TZX0</accession>
<gene>
    <name evidence="3" type="ORF">BMF97_10975</name>
</gene>
<proteinExistence type="predicted"/>
<evidence type="ECO:0000259" key="2">
    <source>
        <dbReference type="PROSITE" id="PS51781"/>
    </source>
</evidence>
<protein>
    <submittedName>
        <fullName evidence="3">Peptide-binding protein</fullName>
    </submittedName>
</protein>
<dbReference type="SMART" id="SM00287">
    <property type="entry name" value="SH3b"/>
    <property type="match status" value="1"/>
</dbReference>
<evidence type="ECO:0000256" key="1">
    <source>
        <dbReference type="SAM" id="SignalP"/>
    </source>
</evidence>
<keyword evidence="4" id="KW-1185">Reference proteome</keyword>